<accession>A0AAV4UKW1</accession>
<dbReference type="EMBL" id="BPLR01013077">
    <property type="protein sequence ID" value="GIY58552.1"/>
    <property type="molecule type" value="Genomic_DNA"/>
</dbReference>
<organism evidence="1 2">
    <name type="scientific">Caerostris extrusa</name>
    <name type="common">Bark spider</name>
    <name type="synonym">Caerostris bankana</name>
    <dbReference type="NCBI Taxonomy" id="172846"/>
    <lineage>
        <taxon>Eukaryota</taxon>
        <taxon>Metazoa</taxon>
        <taxon>Ecdysozoa</taxon>
        <taxon>Arthropoda</taxon>
        <taxon>Chelicerata</taxon>
        <taxon>Arachnida</taxon>
        <taxon>Araneae</taxon>
        <taxon>Araneomorphae</taxon>
        <taxon>Entelegynae</taxon>
        <taxon>Araneoidea</taxon>
        <taxon>Araneidae</taxon>
        <taxon>Caerostris</taxon>
    </lineage>
</organism>
<sequence>MRFDLKIIFRFSGEILKDGLDCKNSIRVDMSNFYDRYSASHYANTGCHINKSGNVIEFGERELWGRIHLHDKCQWHSVKRRHRINFGQSRGGWEKLTTWVLLSCSRKLKEFVKDKH</sequence>
<reference evidence="1 2" key="1">
    <citation type="submission" date="2021-06" db="EMBL/GenBank/DDBJ databases">
        <title>Caerostris extrusa draft genome.</title>
        <authorList>
            <person name="Kono N."/>
            <person name="Arakawa K."/>
        </authorList>
    </citation>
    <scope>NUCLEOTIDE SEQUENCE [LARGE SCALE GENOMIC DNA]</scope>
</reference>
<protein>
    <submittedName>
        <fullName evidence="1">Uncharacterized protein</fullName>
    </submittedName>
</protein>
<evidence type="ECO:0000313" key="2">
    <source>
        <dbReference type="Proteomes" id="UP001054945"/>
    </source>
</evidence>
<proteinExistence type="predicted"/>
<dbReference type="AlphaFoldDB" id="A0AAV4UKW1"/>
<name>A0AAV4UKW1_CAEEX</name>
<comment type="caution">
    <text evidence="1">The sequence shown here is derived from an EMBL/GenBank/DDBJ whole genome shotgun (WGS) entry which is preliminary data.</text>
</comment>
<dbReference type="Proteomes" id="UP001054945">
    <property type="component" value="Unassembled WGS sequence"/>
</dbReference>
<gene>
    <name evidence="1" type="ORF">CEXT_456821</name>
</gene>
<keyword evidence="2" id="KW-1185">Reference proteome</keyword>
<evidence type="ECO:0000313" key="1">
    <source>
        <dbReference type="EMBL" id="GIY58552.1"/>
    </source>
</evidence>